<proteinExistence type="predicted"/>
<keyword evidence="2" id="KW-1185">Reference proteome</keyword>
<evidence type="ECO:0000313" key="2">
    <source>
        <dbReference type="Proteomes" id="UP000704611"/>
    </source>
</evidence>
<sequence length="562" mass="63544">MATADRQWPQFYLGIQQLKQLRPKPTVAASEAMPALLQRTAELCSLFIELANDNAAGIMAQLNLSPRPLPLYLARIVKMLALALILSRCYSWQRQRTEQLLQTLLNTAVFADDSVTSQQAWVRTAKALQQYDQQHPQLPLLIGACNSQRQPPWQLHPDGPLLALVSQLAEKMLPETGSQPGLSQLLNQYLSHQAGVDKSKWYCLLLQLSQTNALPGRFARNKTSRNLTHYWFIIGQVENIDTAKQAEQTAQVYVRQFDPASKSIGHEVHQMPLAELALLSPQYFKDFNWLGFIERDNTLLPAIADNSLSNCVNQSLFARLTGLSVSKQVQMLEQRPLISQFLQRNAASISRQQLPVNRLRHAITMLGQDALQSWVAQAEVYQYCQQQGHPHQSWLEQLQHCLIQALHLLSSATPRPIALSKAGVIARCASVSIWQEPALFQTALARQVRQQPLLGIYIQQHIWRSASYPELTRQLLEHYQHPDWALAIQGWHSQRPGTLALLLRLSWQLTMAVFIADEVSEQRLTALLPAAAGQLALPKQPVTYWQQQLIAASQCYYPLPEM</sequence>
<comment type="caution">
    <text evidence="1">The sequence shown here is derived from an EMBL/GenBank/DDBJ whole genome shotgun (WGS) entry which is preliminary data.</text>
</comment>
<organism evidence="1 2">
    <name type="scientific">Arsukibacterium indicum</name>
    <dbReference type="NCBI Taxonomy" id="2848612"/>
    <lineage>
        <taxon>Bacteria</taxon>
        <taxon>Pseudomonadati</taxon>
        <taxon>Pseudomonadota</taxon>
        <taxon>Gammaproteobacteria</taxon>
        <taxon>Chromatiales</taxon>
        <taxon>Chromatiaceae</taxon>
        <taxon>Arsukibacterium</taxon>
    </lineage>
</organism>
<dbReference type="RefSeq" id="WP_217667375.1">
    <property type="nucleotide sequence ID" value="NZ_JAHRID010000001.1"/>
</dbReference>
<reference evidence="1 2" key="1">
    <citation type="submission" date="2021-06" db="EMBL/GenBank/DDBJ databases">
        <title>Rheinheimera indica sp. nov., isolated from deep-sea sediment.</title>
        <authorList>
            <person name="Wang Z."/>
            <person name="Zhang X.-Y."/>
        </authorList>
    </citation>
    <scope>NUCLEOTIDE SEQUENCE [LARGE SCALE GENOMIC DNA]</scope>
    <source>
        <strain evidence="1 2">SM2107</strain>
    </source>
</reference>
<dbReference type="Proteomes" id="UP000704611">
    <property type="component" value="Unassembled WGS sequence"/>
</dbReference>
<name>A0ABS6MHH6_9GAMM</name>
<evidence type="ECO:0008006" key="3">
    <source>
        <dbReference type="Google" id="ProtNLM"/>
    </source>
</evidence>
<accession>A0ABS6MHH6</accession>
<evidence type="ECO:0000313" key="1">
    <source>
        <dbReference type="EMBL" id="MBV2128243.1"/>
    </source>
</evidence>
<dbReference type="EMBL" id="JAHRID010000001">
    <property type="protein sequence ID" value="MBV2128243.1"/>
    <property type="molecule type" value="Genomic_DNA"/>
</dbReference>
<protein>
    <recommendedName>
        <fullName evidence="3">HDOD domain-containing protein</fullName>
    </recommendedName>
</protein>
<gene>
    <name evidence="1" type="ORF">KQY15_03915</name>
</gene>